<evidence type="ECO:0000256" key="4">
    <source>
        <dbReference type="ARBA" id="ARBA00023159"/>
    </source>
</evidence>
<dbReference type="EMBL" id="CP011311">
    <property type="protein sequence ID" value="AKE38569.1"/>
    <property type="molecule type" value="Genomic_DNA"/>
</dbReference>
<dbReference type="Proteomes" id="UP000033566">
    <property type="component" value="Chromosome"/>
</dbReference>
<dbReference type="GO" id="GO:0003700">
    <property type="term" value="F:DNA-binding transcription factor activity"/>
    <property type="evidence" value="ECO:0007669"/>
    <property type="project" value="InterPro"/>
</dbReference>
<proteinExistence type="inferred from homology"/>
<evidence type="ECO:0000313" key="7">
    <source>
        <dbReference type="Proteomes" id="UP000033566"/>
    </source>
</evidence>
<dbReference type="AlphaFoldDB" id="A0A0F6T9Y0"/>
<accession>A0A0F6T9Y0</accession>
<evidence type="ECO:0000256" key="1">
    <source>
        <dbReference type="ARBA" id="ARBA00009437"/>
    </source>
</evidence>
<dbReference type="PROSITE" id="PS50931">
    <property type="entry name" value="HTH_LYSR"/>
    <property type="match status" value="1"/>
</dbReference>
<dbReference type="RefSeq" id="WP_035106835.1">
    <property type="nucleotide sequence ID" value="NZ_CP011311.1"/>
</dbReference>
<dbReference type="OrthoDB" id="3176554at2"/>
<dbReference type="SUPFAM" id="SSF46785">
    <property type="entry name" value="Winged helix' DNA-binding domain"/>
    <property type="match status" value="1"/>
</dbReference>
<organism evidence="6 7">
    <name type="scientific">Corynebacterium camporealensis</name>
    <dbReference type="NCBI Taxonomy" id="161896"/>
    <lineage>
        <taxon>Bacteria</taxon>
        <taxon>Bacillati</taxon>
        <taxon>Actinomycetota</taxon>
        <taxon>Actinomycetes</taxon>
        <taxon>Mycobacteriales</taxon>
        <taxon>Corynebacteriaceae</taxon>
        <taxon>Corynebacterium</taxon>
    </lineage>
</organism>
<reference evidence="6 7" key="1">
    <citation type="journal article" date="2015" name="Genome Announc.">
        <title>Complete Genome Sequence of Corynebacterium camporealensis DSM 44610, Isolated from the Milk of a Manchega Sheep with Subclinical Mastitis.</title>
        <authorList>
            <person name="Ruckert C."/>
            <person name="Albersmeier A."/>
            <person name="Winkler A."/>
            <person name="Tauch A."/>
        </authorList>
    </citation>
    <scope>NUCLEOTIDE SEQUENCE [LARGE SCALE GENOMIC DNA]</scope>
    <source>
        <strain evidence="6 7">DSM 44610</strain>
    </source>
</reference>
<evidence type="ECO:0000256" key="3">
    <source>
        <dbReference type="ARBA" id="ARBA00023125"/>
    </source>
</evidence>
<sequence>MEISQAQAFLVLAEELHFGRAAQRLNMTQPPLSRIIRGLEKQWGVELFTRSTRNVKLTPVGAALIEPARALVAASDDVNTAMADAKAGRTGKLTMGFTGGSFQRGILALTRQLRKDMPRVGVNLISGRLSHVGLSQVIDGTLDIAIGRWNVIPDSIDHLDLESEKMVIALPDSHRLAREKAVSFKDLEKENWIALPGGYGSALHNQLMMLTGKAGYSPNIVQHVDNSWTILVLVSAGAGVTLTLSSVAKSTRVEGVVFKPIADPAPDLMVRLVWRRDSKNPVVAPAIESAKTAFGMRD</sequence>
<dbReference type="PRINTS" id="PR00039">
    <property type="entry name" value="HTHLYSR"/>
</dbReference>
<dbReference type="CDD" id="cd08414">
    <property type="entry name" value="PBP2_LTTR_aromatics_like"/>
    <property type="match status" value="1"/>
</dbReference>
<dbReference type="KEGG" id="ccj:UL81_02940"/>
<dbReference type="HOGENOM" id="CLU_039613_6_4_11"/>
<dbReference type="Pfam" id="PF03466">
    <property type="entry name" value="LysR_substrate"/>
    <property type="match status" value="1"/>
</dbReference>
<protein>
    <submittedName>
        <fullName evidence="6">Transcriptional regulator</fullName>
    </submittedName>
</protein>
<evidence type="ECO:0000256" key="5">
    <source>
        <dbReference type="ARBA" id="ARBA00023163"/>
    </source>
</evidence>
<evidence type="ECO:0000313" key="6">
    <source>
        <dbReference type="EMBL" id="AKE38569.1"/>
    </source>
</evidence>
<keyword evidence="4" id="KW-0010">Activator</keyword>
<keyword evidence="3" id="KW-0238">DNA-binding</keyword>
<keyword evidence="5" id="KW-0804">Transcription</keyword>
<dbReference type="Gene3D" id="1.10.10.10">
    <property type="entry name" value="Winged helix-like DNA-binding domain superfamily/Winged helix DNA-binding domain"/>
    <property type="match status" value="1"/>
</dbReference>
<dbReference type="InterPro" id="IPR036388">
    <property type="entry name" value="WH-like_DNA-bd_sf"/>
</dbReference>
<gene>
    <name evidence="6" type="ORF">UL81_02940</name>
</gene>
<keyword evidence="2" id="KW-0805">Transcription regulation</keyword>
<dbReference type="InterPro" id="IPR000847">
    <property type="entry name" value="LysR_HTH_N"/>
</dbReference>
<comment type="similarity">
    <text evidence="1">Belongs to the LysR transcriptional regulatory family.</text>
</comment>
<dbReference type="FunFam" id="1.10.10.10:FF:000001">
    <property type="entry name" value="LysR family transcriptional regulator"/>
    <property type="match status" value="1"/>
</dbReference>
<dbReference type="STRING" id="161896.UL81_02940"/>
<evidence type="ECO:0000256" key="2">
    <source>
        <dbReference type="ARBA" id="ARBA00023015"/>
    </source>
</evidence>
<dbReference type="SUPFAM" id="SSF53850">
    <property type="entry name" value="Periplasmic binding protein-like II"/>
    <property type="match status" value="1"/>
</dbReference>
<dbReference type="Gene3D" id="3.40.190.10">
    <property type="entry name" value="Periplasmic binding protein-like II"/>
    <property type="match status" value="2"/>
</dbReference>
<dbReference type="PATRIC" id="fig|161896.4.peg.579"/>
<dbReference type="InterPro" id="IPR036390">
    <property type="entry name" value="WH_DNA-bd_sf"/>
</dbReference>
<dbReference type="GO" id="GO:0003677">
    <property type="term" value="F:DNA binding"/>
    <property type="evidence" value="ECO:0007669"/>
    <property type="project" value="UniProtKB-KW"/>
</dbReference>
<dbReference type="InterPro" id="IPR005119">
    <property type="entry name" value="LysR_subst-bd"/>
</dbReference>
<name>A0A0F6T9Y0_9CORY</name>
<dbReference type="PANTHER" id="PTHR30346:SF0">
    <property type="entry name" value="HCA OPERON TRANSCRIPTIONAL ACTIVATOR HCAR"/>
    <property type="match status" value="1"/>
</dbReference>
<keyword evidence="7" id="KW-1185">Reference proteome</keyword>
<dbReference type="GO" id="GO:0032993">
    <property type="term" value="C:protein-DNA complex"/>
    <property type="evidence" value="ECO:0007669"/>
    <property type="project" value="TreeGrafter"/>
</dbReference>
<dbReference type="Pfam" id="PF00126">
    <property type="entry name" value="HTH_1"/>
    <property type="match status" value="1"/>
</dbReference>
<dbReference type="PANTHER" id="PTHR30346">
    <property type="entry name" value="TRANSCRIPTIONAL DUAL REGULATOR HCAR-RELATED"/>
    <property type="match status" value="1"/>
</dbReference>